<evidence type="ECO:0000313" key="11">
    <source>
        <dbReference type="EMBL" id="PFG45063.1"/>
    </source>
</evidence>
<evidence type="ECO:0000256" key="9">
    <source>
        <dbReference type="SAM" id="MobiDB-lite"/>
    </source>
</evidence>
<dbReference type="GO" id="GO:0005886">
    <property type="term" value="C:plasma membrane"/>
    <property type="evidence" value="ECO:0007669"/>
    <property type="project" value="UniProtKB-SubCell"/>
</dbReference>
<dbReference type="PROSITE" id="PS50263">
    <property type="entry name" value="CN_HYDROLASE"/>
    <property type="match status" value="1"/>
</dbReference>
<feature type="transmembrane region" description="Helical" evidence="8">
    <location>
        <begin position="58"/>
        <end position="75"/>
    </location>
</feature>
<organism evidence="11 12">
    <name type="scientific">Georgenia soli</name>
    <dbReference type="NCBI Taxonomy" id="638953"/>
    <lineage>
        <taxon>Bacteria</taxon>
        <taxon>Bacillati</taxon>
        <taxon>Actinomycetota</taxon>
        <taxon>Actinomycetes</taxon>
        <taxon>Micrococcales</taxon>
        <taxon>Bogoriellaceae</taxon>
        <taxon>Georgenia</taxon>
    </lineage>
</organism>
<comment type="similarity">
    <text evidence="8">Belongs to the CN hydrolase family. Apolipoprotein N-acyltransferase subfamily.</text>
</comment>
<feature type="region of interest" description="Disordered" evidence="9">
    <location>
        <begin position="523"/>
        <end position="544"/>
    </location>
</feature>
<dbReference type="OrthoDB" id="9804277at2"/>
<keyword evidence="11" id="KW-0449">Lipoprotein</keyword>
<evidence type="ECO:0000256" key="3">
    <source>
        <dbReference type="ARBA" id="ARBA00022679"/>
    </source>
</evidence>
<keyword evidence="4 8" id="KW-0812">Transmembrane</keyword>
<feature type="transmembrane region" description="Helical" evidence="8">
    <location>
        <begin position="81"/>
        <end position="103"/>
    </location>
</feature>
<dbReference type="AlphaFoldDB" id="A0A2A9F233"/>
<comment type="caution">
    <text evidence="11">The sequence shown here is derived from an EMBL/GenBank/DDBJ whole genome shotgun (WGS) entry which is preliminary data.</text>
</comment>
<proteinExistence type="inferred from homology"/>
<comment type="function">
    <text evidence="8">Catalyzes the phospholipid dependent N-acylation of the N-terminal cysteine of apolipoprotein, the last step in lipoprotein maturation.</text>
</comment>
<dbReference type="InterPro" id="IPR003010">
    <property type="entry name" value="C-N_Hydrolase"/>
</dbReference>
<dbReference type="GO" id="GO:0016410">
    <property type="term" value="F:N-acyltransferase activity"/>
    <property type="evidence" value="ECO:0007669"/>
    <property type="project" value="UniProtKB-UniRule"/>
</dbReference>
<dbReference type="EMBL" id="PDJI01000002">
    <property type="protein sequence ID" value="PFG45063.1"/>
    <property type="molecule type" value="Genomic_DNA"/>
</dbReference>
<evidence type="ECO:0000256" key="2">
    <source>
        <dbReference type="ARBA" id="ARBA00022475"/>
    </source>
</evidence>
<evidence type="ECO:0000256" key="1">
    <source>
        <dbReference type="ARBA" id="ARBA00004651"/>
    </source>
</evidence>
<dbReference type="Pfam" id="PF20154">
    <property type="entry name" value="LNT_N"/>
    <property type="match status" value="1"/>
</dbReference>
<feature type="transmembrane region" description="Helical" evidence="8">
    <location>
        <begin position="30"/>
        <end position="46"/>
    </location>
</feature>
<dbReference type="NCBIfam" id="TIGR00546">
    <property type="entry name" value="lnt"/>
    <property type="match status" value="1"/>
</dbReference>
<sequence length="544" mass="57389">MKTRSAPSVTPLLISAAGGWLTNLAFPDRGWWPLAYLGVALLLIALRDLRTVQSGLTGLVWGLAFFLPHVHWAALATGSPLPWIALSLSQAFYVAGFAIAWTVARQAAWVREHPLIQTAVAAAVWVAIEQVRGSWPFGGFPWGILAFSQVDAPVLPLAAYGGEVLVSATVVVIAGLIALAATQERRSSHSAVLGVACVVAALSIGPSLLPLSTGAEAGELRVGAVQGDVPQQGAHWAAQAREVTANHAAGTQRLAESVESDGLDLLLWPESAADIDPRTDAEQAALVEAAAEAVDAPLLMGTQRFPDGQDIRYNEMVLWQADQGAGSAYAKQHPVPFGEYVPYRDLFRRITPLVDLIGTDMAAGTDPAEMSVPVERLGRAVDVTVGICFEVAYADLIGEGVRGGGELIVIPTNNASFGHSQESTQQLAMSRFRAVEHGRATVQISTVGASGIVLPDGTVVQRTGLFTSEQMAATLPLRTSLTPATRLGTAPRTTVWVLAAAAVAGGALSRRTRHSGRQLLDAGRQEVHHGAHDEFLRGRSSVKA</sequence>
<comment type="catalytic activity">
    <reaction evidence="8">
        <text>N-terminal S-1,2-diacyl-sn-glyceryl-L-cysteinyl-[lipoprotein] + a glycerophospholipid = N-acyl-S-1,2-diacyl-sn-glyceryl-L-cysteinyl-[lipoprotein] + a 2-acyl-sn-glycero-3-phospholipid + H(+)</text>
        <dbReference type="Rhea" id="RHEA:48228"/>
        <dbReference type="Rhea" id="RHEA-COMP:14681"/>
        <dbReference type="Rhea" id="RHEA-COMP:14684"/>
        <dbReference type="ChEBI" id="CHEBI:15378"/>
        <dbReference type="ChEBI" id="CHEBI:136912"/>
        <dbReference type="ChEBI" id="CHEBI:140656"/>
        <dbReference type="ChEBI" id="CHEBI:140657"/>
        <dbReference type="ChEBI" id="CHEBI:140660"/>
        <dbReference type="EC" id="2.3.1.269"/>
    </reaction>
</comment>
<dbReference type="InterPro" id="IPR036526">
    <property type="entry name" value="C-N_Hydrolase_sf"/>
</dbReference>
<protein>
    <recommendedName>
        <fullName evidence="8">Apolipoprotein N-acyltransferase</fullName>
        <shortName evidence="8">ALP N-acyltransferase</shortName>
        <ecNumber evidence="8">2.3.1.269</ecNumber>
    </recommendedName>
</protein>
<evidence type="ECO:0000256" key="5">
    <source>
        <dbReference type="ARBA" id="ARBA00022989"/>
    </source>
</evidence>
<dbReference type="HAMAP" id="MF_01148">
    <property type="entry name" value="Lnt"/>
    <property type="match status" value="1"/>
</dbReference>
<name>A0A2A9F233_9MICO</name>
<gene>
    <name evidence="8" type="primary">lnt</name>
    <name evidence="11" type="ORF">ATJ97_0116</name>
</gene>
<keyword evidence="7 8" id="KW-0012">Acyltransferase</keyword>
<dbReference type="GO" id="GO:0042158">
    <property type="term" value="P:lipoprotein biosynthetic process"/>
    <property type="evidence" value="ECO:0007669"/>
    <property type="project" value="UniProtKB-UniRule"/>
</dbReference>
<dbReference type="PANTHER" id="PTHR38686:SF1">
    <property type="entry name" value="APOLIPOPROTEIN N-ACYLTRANSFERASE"/>
    <property type="match status" value="1"/>
</dbReference>
<keyword evidence="3 8" id="KW-0808">Transferase</keyword>
<keyword evidence="5 8" id="KW-1133">Transmembrane helix</keyword>
<comment type="subcellular location">
    <subcellularLocation>
        <location evidence="1 8">Cell membrane</location>
        <topology evidence="1 8">Multi-pass membrane protein</topology>
    </subcellularLocation>
</comment>
<dbReference type="Proteomes" id="UP000222106">
    <property type="component" value="Unassembled WGS sequence"/>
</dbReference>
<feature type="compositionally biased region" description="Basic and acidic residues" evidence="9">
    <location>
        <begin position="523"/>
        <end position="537"/>
    </location>
</feature>
<dbReference type="PANTHER" id="PTHR38686">
    <property type="entry name" value="APOLIPOPROTEIN N-ACYLTRANSFERASE"/>
    <property type="match status" value="1"/>
</dbReference>
<dbReference type="Gene3D" id="3.60.110.10">
    <property type="entry name" value="Carbon-nitrogen hydrolase"/>
    <property type="match status" value="1"/>
</dbReference>
<reference evidence="11 12" key="1">
    <citation type="submission" date="2017-10" db="EMBL/GenBank/DDBJ databases">
        <title>Sequencing the genomes of 1000 actinobacteria strains.</title>
        <authorList>
            <person name="Klenk H.-P."/>
        </authorList>
    </citation>
    <scope>NUCLEOTIDE SEQUENCE [LARGE SCALE GENOMIC DNA]</scope>
    <source>
        <strain evidence="11 12">DSM 21838</strain>
    </source>
</reference>
<dbReference type="Pfam" id="PF00795">
    <property type="entry name" value="CN_hydrolase"/>
    <property type="match status" value="1"/>
</dbReference>
<keyword evidence="6 8" id="KW-0472">Membrane</keyword>
<dbReference type="InterPro" id="IPR004563">
    <property type="entry name" value="Apolipo_AcylTrfase"/>
</dbReference>
<dbReference type="SUPFAM" id="SSF56317">
    <property type="entry name" value="Carbon-nitrogen hydrolase"/>
    <property type="match status" value="1"/>
</dbReference>
<dbReference type="InterPro" id="IPR045378">
    <property type="entry name" value="LNT_N"/>
</dbReference>
<feature type="domain" description="CN hydrolase" evidence="10">
    <location>
        <begin position="225"/>
        <end position="477"/>
    </location>
</feature>
<evidence type="ECO:0000313" key="12">
    <source>
        <dbReference type="Proteomes" id="UP000222106"/>
    </source>
</evidence>
<keyword evidence="12" id="KW-1185">Reference proteome</keyword>
<dbReference type="UniPathway" id="UPA00666"/>
<keyword evidence="2 8" id="KW-1003">Cell membrane</keyword>
<evidence type="ECO:0000259" key="10">
    <source>
        <dbReference type="PROSITE" id="PS50263"/>
    </source>
</evidence>
<feature type="transmembrane region" description="Helical" evidence="8">
    <location>
        <begin position="115"/>
        <end position="137"/>
    </location>
</feature>
<evidence type="ECO:0000256" key="6">
    <source>
        <dbReference type="ARBA" id="ARBA00023136"/>
    </source>
</evidence>
<dbReference type="EC" id="2.3.1.269" evidence="8"/>
<accession>A0A2A9F233</accession>
<evidence type="ECO:0000256" key="4">
    <source>
        <dbReference type="ARBA" id="ARBA00022692"/>
    </source>
</evidence>
<feature type="transmembrane region" description="Helical" evidence="8">
    <location>
        <begin position="157"/>
        <end position="179"/>
    </location>
</feature>
<evidence type="ECO:0000256" key="7">
    <source>
        <dbReference type="ARBA" id="ARBA00023315"/>
    </source>
</evidence>
<comment type="pathway">
    <text evidence="8">Protein modification; lipoprotein biosynthesis (N-acyl transfer).</text>
</comment>
<feature type="transmembrane region" description="Helical" evidence="8">
    <location>
        <begin position="191"/>
        <end position="211"/>
    </location>
</feature>
<evidence type="ECO:0000256" key="8">
    <source>
        <dbReference type="HAMAP-Rule" id="MF_01148"/>
    </source>
</evidence>
<dbReference type="CDD" id="cd07571">
    <property type="entry name" value="ALP_N-acyl_transferase"/>
    <property type="match status" value="1"/>
</dbReference>